<dbReference type="GO" id="GO:0003977">
    <property type="term" value="F:UDP-N-acetylglucosamine diphosphorylase activity"/>
    <property type="evidence" value="ECO:0007669"/>
    <property type="project" value="UniProtKB-UniRule"/>
</dbReference>
<dbReference type="PANTHER" id="PTHR43584:SF3">
    <property type="entry name" value="BIFUNCTIONAL PROTEIN GLMU"/>
    <property type="match status" value="1"/>
</dbReference>
<evidence type="ECO:0000259" key="19">
    <source>
        <dbReference type="Pfam" id="PF12804"/>
    </source>
</evidence>
<feature type="binding site" evidence="18">
    <location>
        <position position="76"/>
    </location>
    <ligand>
        <name>UDP-N-acetyl-alpha-D-glucosamine</name>
        <dbReference type="ChEBI" id="CHEBI:57705"/>
    </ligand>
</feature>
<evidence type="ECO:0000256" key="17">
    <source>
        <dbReference type="ARBA" id="ARBA00049628"/>
    </source>
</evidence>
<name>A0A520S5G0_9GAMM</name>
<dbReference type="AlphaFoldDB" id="A0A520S5G0"/>
<dbReference type="GO" id="GO:0016020">
    <property type="term" value="C:membrane"/>
    <property type="evidence" value="ECO:0007669"/>
    <property type="project" value="GOC"/>
</dbReference>
<dbReference type="Pfam" id="PF25087">
    <property type="entry name" value="GMPPB_C"/>
    <property type="match status" value="1"/>
</dbReference>
<feature type="binding site" evidence="18">
    <location>
        <begin position="385"/>
        <end position="386"/>
    </location>
    <ligand>
        <name>acetyl-CoA</name>
        <dbReference type="ChEBI" id="CHEBI:57288"/>
    </ligand>
</feature>
<evidence type="ECO:0000256" key="2">
    <source>
        <dbReference type="ARBA" id="ARBA00007707"/>
    </source>
</evidence>
<dbReference type="Gene3D" id="3.90.550.10">
    <property type="entry name" value="Spore Coat Polysaccharide Biosynthesis Protein SpsA, Chain A"/>
    <property type="match status" value="1"/>
</dbReference>
<evidence type="ECO:0000256" key="14">
    <source>
        <dbReference type="ARBA" id="ARBA00023316"/>
    </source>
</evidence>
<keyword evidence="4 18" id="KW-0963">Cytoplasm</keyword>
<comment type="caution">
    <text evidence="18">Lacks conserved residue(s) required for the propagation of feature annotation.</text>
</comment>
<keyword evidence="5 18" id="KW-0808">Transferase</keyword>
<dbReference type="GO" id="GO:0071555">
    <property type="term" value="P:cell wall organization"/>
    <property type="evidence" value="ECO:0007669"/>
    <property type="project" value="UniProtKB-KW"/>
</dbReference>
<comment type="catalytic activity">
    <reaction evidence="16 18">
        <text>N-acetyl-alpha-D-glucosamine 1-phosphate + UTP + H(+) = UDP-N-acetyl-alpha-D-glucosamine + diphosphate</text>
        <dbReference type="Rhea" id="RHEA:13509"/>
        <dbReference type="ChEBI" id="CHEBI:15378"/>
        <dbReference type="ChEBI" id="CHEBI:33019"/>
        <dbReference type="ChEBI" id="CHEBI:46398"/>
        <dbReference type="ChEBI" id="CHEBI:57705"/>
        <dbReference type="ChEBI" id="CHEBI:57776"/>
        <dbReference type="EC" id="2.7.7.23"/>
    </reaction>
</comment>
<evidence type="ECO:0000256" key="4">
    <source>
        <dbReference type="ARBA" id="ARBA00022490"/>
    </source>
</evidence>
<dbReference type="UniPathway" id="UPA00973"/>
<dbReference type="Gene3D" id="2.160.10.10">
    <property type="entry name" value="Hexapeptide repeat proteins"/>
    <property type="match status" value="1"/>
</dbReference>
<dbReference type="EMBL" id="SHAG01000001">
    <property type="protein sequence ID" value="RZO77717.1"/>
    <property type="molecule type" value="Genomic_DNA"/>
</dbReference>
<feature type="binding site" evidence="18">
    <location>
        <position position="105"/>
    </location>
    <ligand>
        <name>Mg(2+)</name>
        <dbReference type="ChEBI" id="CHEBI:18420"/>
    </ligand>
</feature>
<comment type="catalytic activity">
    <reaction evidence="15 18">
        <text>alpha-D-glucosamine 1-phosphate + acetyl-CoA = N-acetyl-alpha-D-glucosamine 1-phosphate + CoA + H(+)</text>
        <dbReference type="Rhea" id="RHEA:13725"/>
        <dbReference type="ChEBI" id="CHEBI:15378"/>
        <dbReference type="ChEBI" id="CHEBI:57287"/>
        <dbReference type="ChEBI" id="CHEBI:57288"/>
        <dbReference type="ChEBI" id="CHEBI:57776"/>
        <dbReference type="ChEBI" id="CHEBI:58516"/>
        <dbReference type="EC" id="2.3.1.157"/>
    </reaction>
</comment>
<dbReference type="GO" id="GO:0005737">
    <property type="term" value="C:cytoplasm"/>
    <property type="evidence" value="ECO:0007669"/>
    <property type="project" value="UniProtKB-SubCell"/>
</dbReference>
<feature type="binding site" evidence="18">
    <location>
        <begin position="11"/>
        <end position="14"/>
    </location>
    <ligand>
        <name>UDP-N-acetyl-alpha-D-glucosamine</name>
        <dbReference type="ChEBI" id="CHEBI:57705"/>
    </ligand>
</feature>
<dbReference type="Pfam" id="PF00132">
    <property type="entry name" value="Hexapep"/>
    <property type="match status" value="1"/>
</dbReference>
<evidence type="ECO:0000256" key="13">
    <source>
        <dbReference type="ARBA" id="ARBA00023315"/>
    </source>
</evidence>
<keyword evidence="10 18" id="KW-0133">Cell shape</keyword>
<evidence type="ECO:0000256" key="12">
    <source>
        <dbReference type="ARBA" id="ARBA00023268"/>
    </source>
</evidence>
<evidence type="ECO:0000256" key="10">
    <source>
        <dbReference type="ARBA" id="ARBA00022960"/>
    </source>
</evidence>
<dbReference type="SUPFAM" id="SSF53448">
    <property type="entry name" value="Nucleotide-diphospho-sugar transferases"/>
    <property type="match status" value="1"/>
</dbReference>
<dbReference type="InterPro" id="IPR029044">
    <property type="entry name" value="Nucleotide-diphossugar_trans"/>
</dbReference>
<feature type="binding site" evidence="18">
    <location>
        <position position="168"/>
    </location>
    <ligand>
        <name>UDP-N-acetyl-alpha-D-glucosamine</name>
        <dbReference type="ChEBI" id="CHEBI:57705"/>
    </ligand>
</feature>
<keyword evidence="13 18" id="KW-0012">Acyltransferase</keyword>
<sequence length="455" mass="49583">MNEKSLEVCILAAGIGTRMNSSIPKVMQPLAGRPMLGHLINSVEALNPANIHIVIGPETDSVRQAFPSQKINWVTQTERLGTGHAVMQIMPHLNKDARLLILLGDAPLISSKTMQTLIDVNAHLTVLTSVLDDPRSYGRIVRDEGDSISAIVEDRDATEEQKKINEINTGVMAANANALSAWLPQLSVQNAQKELLLTDIISIANKESMLVKPVIAEDKMEISGVNTFGQLARLERMLQQRYARDLQDAGVNILDPQRFDKRGELLCGSDVFIDANNIFEGRVTLGDRVHIGANCHIIDSIIESDTVIKDYSHLQGCHVGPDSQIGPFARLRPGTFLRKKVTIGNFVEVKNTKIGENTKASHLTYLGDANIGEHVNIGAGSITCNYDGLKKYQTRIDDNVFVGSNTAFVAPIVIGAGSTIGAGSVLTKDVEPETLALSRAKQKTVTTWTRPKDKD</sequence>
<feature type="binding site" evidence="18">
    <location>
        <position position="439"/>
    </location>
    <ligand>
        <name>acetyl-CoA</name>
        <dbReference type="ChEBI" id="CHEBI:57288"/>
    </ligand>
</feature>
<keyword evidence="9 18" id="KW-0460">Magnesium</keyword>
<dbReference type="InterPro" id="IPR005882">
    <property type="entry name" value="Bifunctional_GlmU"/>
</dbReference>
<evidence type="ECO:0000256" key="11">
    <source>
        <dbReference type="ARBA" id="ARBA00022984"/>
    </source>
</evidence>
<keyword evidence="6 18" id="KW-0548">Nucleotidyltransferase</keyword>
<dbReference type="InterPro" id="IPR038009">
    <property type="entry name" value="GlmU_C_LbH"/>
</dbReference>
<dbReference type="CDD" id="cd02540">
    <property type="entry name" value="GT2_GlmU_N_bac"/>
    <property type="match status" value="1"/>
</dbReference>
<feature type="active site" description="Proton acceptor" evidence="18">
    <location>
        <position position="362"/>
    </location>
</feature>
<feature type="binding site" evidence="18">
    <location>
        <position position="422"/>
    </location>
    <ligand>
        <name>acetyl-CoA</name>
        <dbReference type="ChEBI" id="CHEBI:57288"/>
    </ligand>
</feature>
<feature type="binding site" evidence="18">
    <location>
        <position position="376"/>
    </location>
    <ligand>
        <name>UDP-N-acetyl-alpha-D-glucosamine</name>
        <dbReference type="ChEBI" id="CHEBI:57705"/>
    </ligand>
</feature>
<evidence type="ECO:0000256" key="7">
    <source>
        <dbReference type="ARBA" id="ARBA00022723"/>
    </source>
</evidence>
<dbReference type="GO" id="GO:0019134">
    <property type="term" value="F:glucosamine-1-phosphate N-acetyltransferase activity"/>
    <property type="evidence" value="ECO:0007669"/>
    <property type="project" value="UniProtKB-UniRule"/>
</dbReference>
<organism evidence="21 22">
    <name type="scientific">OM182 bacterium</name>
    <dbReference type="NCBI Taxonomy" id="2510334"/>
    <lineage>
        <taxon>Bacteria</taxon>
        <taxon>Pseudomonadati</taxon>
        <taxon>Pseudomonadota</taxon>
        <taxon>Gammaproteobacteria</taxon>
        <taxon>OMG group</taxon>
        <taxon>OM182 clade</taxon>
    </lineage>
</organism>
<comment type="pathway">
    <text evidence="18">Nucleotide-sugar biosynthesis; UDP-N-acetyl-alpha-D-glucosamine biosynthesis; N-acetyl-alpha-D-glucosamine 1-phosphate from alpha-D-glucosamine 6-phosphate (route II): step 2/2.</text>
</comment>
<dbReference type="EC" id="2.3.1.157" evidence="18"/>
<feature type="binding site" evidence="18">
    <location>
        <position position="404"/>
    </location>
    <ligand>
        <name>acetyl-CoA</name>
        <dbReference type="ChEBI" id="CHEBI:57288"/>
    </ligand>
</feature>
<reference evidence="21 22" key="1">
    <citation type="submission" date="2019-02" db="EMBL/GenBank/DDBJ databases">
        <title>Prokaryotic population dynamics and viral predation in marine succession experiment using metagenomics: the confinement effect.</title>
        <authorList>
            <person name="Haro-Moreno J.M."/>
            <person name="Rodriguez-Valera F."/>
            <person name="Lopez-Perez M."/>
        </authorList>
    </citation>
    <scope>NUCLEOTIDE SEQUENCE [LARGE SCALE GENOMIC DNA]</scope>
    <source>
        <strain evidence="21">MED-G157</strain>
    </source>
</reference>
<evidence type="ECO:0000256" key="3">
    <source>
        <dbReference type="ARBA" id="ARBA00007947"/>
    </source>
</evidence>
<dbReference type="GO" id="GO:0009252">
    <property type="term" value="P:peptidoglycan biosynthetic process"/>
    <property type="evidence" value="ECO:0007669"/>
    <property type="project" value="UniProtKB-UniRule"/>
</dbReference>
<feature type="binding site" evidence="18">
    <location>
        <begin position="81"/>
        <end position="82"/>
    </location>
    <ligand>
        <name>UDP-N-acetyl-alpha-D-glucosamine</name>
        <dbReference type="ChEBI" id="CHEBI:57705"/>
    </ligand>
</feature>
<evidence type="ECO:0000259" key="20">
    <source>
        <dbReference type="Pfam" id="PF25087"/>
    </source>
</evidence>
<dbReference type="PANTHER" id="PTHR43584">
    <property type="entry name" value="NUCLEOTIDYL TRANSFERASE"/>
    <property type="match status" value="1"/>
</dbReference>
<keyword evidence="12 18" id="KW-0511">Multifunctional enzyme</keyword>
<feature type="binding site" evidence="18">
    <location>
        <position position="226"/>
    </location>
    <ligand>
        <name>UDP-N-acetyl-alpha-D-glucosamine</name>
        <dbReference type="ChEBI" id="CHEBI:57705"/>
    </ligand>
</feature>
<dbReference type="Proteomes" id="UP000316199">
    <property type="component" value="Unassembled WGS sequence"/>
</dbReference>
<dbReference type="Pfam" id="PF12804">
    <property type="entry name" value="NTP_transf_3"/>
    <property type="match status" value="1"/>
</dbReference>
<protein>
    <recommendedName>
        <fullName evidence="18">Bifunctional protein GlmU</fullName>
    </recommendedName>
    <domain>
        <recommendedName>
            <fullName evidence="18">UDP-N-acetylglucosamine pyrophosphorylase</fullName>
            <ecNumber evidence="18">2.7.7.23</ecNumber>
        </recommendedName>
        <alternativeName>
            <fullName evidence="18">N-acetylglucosamine-1-phosphate uridyltransferase</fullName>
        </alternativeName>
    </domain>
    <domain>
        <recommendedName>
            <fullName evidence="18">Glucosamine-1-phosphate N-acetyltransferase</fullName>
            <ecNumber evidence="18">2.3.1.157</ecNumber>
        </recommendedName>
    </domain>
</protein>
<evidence type="ECO:0000256" key="1">
    <source>
        <dbReference type="ARBA" id="ARBA00004496"/>
    </source>
</evidence>
<evidence type="ECO:0000256" key="5">
    <source>
        <dbReference type="ARBA" id="ARBA00022679"/>
    </source>
</evidence>
<dbReference type="EC" id="2.7.7.23" evidence="18"/>
<dbReference type="GO" id="GO:0009245">
    <property type="term" value="P:lipid A biosynthetic process"/>
    <property type="evidence" value="ECO:0007669"/>
    <property type="project" value="UniProtKB-UniRule"/>
</dbReference>
<dbReference type="GO" id="GO:0000902">
    <property type="term" value="P:cell morphogenesis"/>
    <property type="evidence" value="ECO:0007669"/>
    <property type="project" value="UniProtKB-UniRule"/>
</dbReference>
<feature type="binding site" evidence="18">
    <location>
        <position position="226"/>
    </location>
    <ligand>
        <name>Mg(2+)</name>
        <dbReference type="ChEBI" id="CHEBI:18420"/>
    </ligand>
</feature>
<keyword evidence="8 18" id="KW-0677">Repeat</keyword>
<evidence type="ECO:0000256" key="18">
    <source>
        <dbReference type="HAMAP-Rule" id="MF_01631"/>
    </source>
</evidence>
<dbReference type="InterPro" id="IPR011004">
    <property type="entry name" value="Trimer_LpxA-like_sf"/>
</dbReference>
<comment type="subunit">
    <text evidence="18">Homotrimer.</text>
</comment>
<keyword evidence="14 18" id="KW-0961">Cell wall biogenesis/degradation</keyword>
<comment type="similarity">
    <text evidence="2 18">In the C-terminal section; belongs to the transferase hexapeptide repeat family.</text>
</comment>
<feature type="binding site" evidence="18">
    <location>
        <position position="153"/>
    </location>
    <ligand>
        <name>UDP-N-acetyl-alpha-D-glucosamine</name>
        <dbReference type="ChEBI" id="CHEBI:57705"/>
    </ligand>
</feature>
<keyword evidence="11 18" id="KW-0573">Peptidoglycan synthesis</keyword>
<feature type="domain" description="MobA-like NTP transferase" evidence="19">
    <location>
        <begin position="9"/>
        <end position="120"/>
    </location>
</feature>
<feature type="domain" description="Mannose-1-phosphate guanyltransferase C-terminal" evidence="20">
    <location>
        <begin position="264"/>
        <end position="355"/>
    </location>
</feature>
<evidence type="ECO:0000313" key="22">
    <source>
        <dbReference type="Proteomes" id="UP000316199"/>
    </source>
</evidence>
<dbReference type="InterPro" id="IPR025877">
    <property type="entry name" value="MobA-like_NTP_Trfase"/>
</dbReference>
<feature type="binding site" evidence="18">
    <location>
        <position position="25"/>
    </location>
    <ligand>
        <name>UDP-N-acetyl-alpha-D-glucosamine</name>
        <dbReference type="ChEBI" id="CHEBI:57705"/>
    </ligand>
</feature>
<feature type="binding site" evidence="18">
    <location>
        <position position="365"/>
    </location>
    <ligand>
        <name>UDP-N-acetyl-alpha-D-glucosamine</name>
        <dbReference type="ChEBI" id="CHEBI:57705"/>
    </ligand>
</feature>
<dbReference type="InterPro" id="IPR001451">
    <property type="entry name" value="Hexapep"/>
</dbReference>
<accession>A0A520S5G0</accession>
<feature type="binding site" evidence="18">
    <location>
        <position position="350"/>
    </location>
    <ligand>
        <name>UDP-N-acetyl-alpha-D-glucosamine</name>
        <dbReference type="ChEBI" id="CHEBI:57705"/>
    </ligand>
</feature>
<evidence type="ECO:0000256" key="8">
    <source>
        <dbReference type="ARBA" id="ARBA00022737"/>
    </source>
</evidence>
<dbReference type="UniPathway" id="UPA00113">
    <property type="reaction ID" value="UER00532"/>
</dbReference>
<evidence type="ECO:0000256" key="16">
    <source>
        <dbReference type="ARBA" id="ARBA00048493"/>
    </source>
</evidence>
<evidence type="ECO:0000256" key="6">
    <source>
        <dbReference type="ARBA" id="ARBA00022695"/>
    </source>
</evidence>
<comment type="pathway">
    <text evidence="18">Nucleotide-sugar biosynthesis; UDP-N-acetyl-alpha-D-glucosamine biosynthesis; UDP-N-acetyl-alpha-D-glucosamine from N-acetyl-alpha-D-glucosamine 1-phosphate: step 1/1.</text>
</comment>
<feature type="region of interest" description="Pyrophosphorylase" evidence="18">
    <location>
        <begin position="1"/>
        <end position="228"/>
    </location>
</feature>
<gene>
    <name evidence="18 21" type="primary">glmU</name>
    <name evidence="21" type="ORF">EVA68_00375</name>
</gene>
<feature type="binding site" evidence="18">
    <location>
        <position position="332"/>
    </location>
    <ligand>
        <name>UDP-N-acetyl-alpha-D-glucosamine</name>
        <dbReference type="ChEBI" id="CHEBI:57705"/>
    </ligand>
</feature>
<dbReference type="GO" id="GO:0000287">
    <property type="term" value="F:magnesium ion binding"/>
    <property type="evidence" value="ECO:0007669"/>
    <property type="project" value="UniProtKB-UniRule"/>
</dbReference>
<comment type="pathway">
    <text evidence="18">Bacterial outer membrane biogenesis; LPS lipid A biosynthesis.</text>
</comment>
<dbReference type="CDD" id="cd03353">
    <property type="entry name" value="LbH_GlmU_C"/>
    <property type="match status" value="1"/>
</dbReference>
<comment type="caution">
    <text evidence="21">The sequence shown here is derived from an EMBL/GenBank/DDBJ whole genome shotgun (WGS) entry which is preliminary data.</text>
</comment>
<dbReference type="InterPro" id="IPR050065">
    <property type="entry name" value="GlmU-like"/>
</dbReference>
<comment type="similarity">
    <text evidence="3 18">In the N-terminal section; belongs to the N-acetylglucosamine-1-phosphate uridyltransferase family.</text>
</comment>
<comment type="subcellular location">
    <subcellularLocation>
        <location evidence="1 18">Cytoplasm</location>
    </subcellularLocation>
</comment>
<dbReference type="SUPFAM" id="SSF51161">
    <property type="entry name" value="Trimeric LpxA-like enzymes"/>
    <property type="match status" value="1"/>
</dbReference>
<evidence type="ECO:0000256" key="15">
    <source>
        <dbReference type="ARBA" id="ARBA00048247"/>
    </source>
</evidence>
<evidence type="ECO:0000256" key="9">
    <source>
        <dbReference type="ARBA" id="ARBA00022842"/>
    </source>
</evidence>
<proteinExistence type="inferred from homology"/>
<feature type="binding site" evidence="18">
    <location>
        <position position="138"/>
    </location>
    <ligand>
        <name>UDP-N-acetyl-alpha-D-glucosamine</name>
        <dbReference type="ChEBI" id="CHEBI:57705"/>
    </ligand>
</feature>
<dbReference type="GO" id="GO:0006048">
    <property type="term" value="P:UDP-N-acetylglucosamine biosynthetic process"/>
    <property type="evidence" value="ECO:0007669"/>
    <property type="project" value="UniProtKB-UniPathway"/>
</dbReference>
<dbReference type="InterPro" id="IPR056729">
    <property type="entry name" value="GMPPB_C"/>
</dbReference>
<dbReference type="GO" id="GO:0008360">
    <property type="term" value="P:regulation of cell shape"/>
    <property type="evidence" value="ECO:0007669"/>
    <property type="project" value="UniProtKB-KW"/>
</dbReference>
<feature type="binding site" evidence="18">
    <location>
        <position position="379"/>
    </location>
    <ligand>
        <name>acetyl-CoA</name>
        <dbReference type="ChEBI" id="CHEBI:57288"/>
    </ligand>
</feature>
<keyword evidence="7 18" id="KW-0479">Metal-binding</keyword>
<evidence type="ECO:0000313" key="21">
    <source>
        <dbReference type="EMBL" id="RZO77717.1"/>
    </source>
</evidence>
<dbReference type="HAMAP" id="MF_01631">
    <property type="entry name" value="GlmU"/>
    <property type="match status" value="1"/>
</dbReference>
<comment type="function">
    <text evidence="17 18">Catalyzes the last two sequential reactions in the de novo biosynthetic pathway for UDP-N-acetylglucosamine (UDP-GlcNAc). The C-terminal domain catalyzes the transfer of acetyl group from acetyl coenzyme A to glucosamine-1-phosphate (GlcN-1-P) to produce N-acetylglucosamine-1-phosphate (GlcNAc-1-P), which is converted into UDP-GlcNAc by the transfer of uridine 5-monophosphate (from uridine 5-triphosphate), a reaction catalyzed by the N-terminal domain.</text>
</comment>
<feature type="region of interest" description="N-acetyltransferase" evidence="18">
    <location>
        <begin position="250"/>
        <end position="455"/>
    </location>
</feature>
<comment type="cofactor">
    <cofactor evidence="18">
        <name>Mg(2+)</name>
        <dbReference type="ChEBI" id="CHEBI:18420"/>
    </cofactor>
    <text evidence="18">Binds 1 Mg(2+) ion per subunit.</text>
</comment>
<dbReference type="NCBIfam" id="TIGR01173">
    <property type="entry name" value="glmU"/>
    <property type="match status" value="1"/>
</dbReference>
<feature type="region of interest" description="Linker" evidence="18">
    <location>
        <begin position="229"/>
        <end position="249"/>
    </location>
</feature>